<dbReference type="Gene3D" id="3.40.109.10">
    <property type="entry name" value="NADH Oxidase"/>
    <property type="match status" value="1"/>
</dbReference>
<keyword evidence="3" id="KW-0288">FMN</keyword>
<keyword evidence="4" id="KW-0560">Oxidoreductase</keyword>
<evidence type="ECO:0000313" key="7">
    <source>
        <dbReference type="EMBL" id="CEH14972.1"/>
    </source>
</evidence>
<evidence type="ECO:0000256" key="4">
    <source>
        <dbReference type="ARBA" id="ARBA00023002"/>
    </source>
</evidence>
<dbReference type="InterPro" id="IPR029479">
    <property type="entry name" value="Nitroreductase"/>
</dbReference>
<reference evidence="7 8" key="1">
    <citation type="submission" date="2014-09" db="EMBL/GenBank/DDBJ databases">
        <authorList>
            <person name="Magalhaes I.L.F."/>
            <person name="Oliveira U."/>
            <person name="Santos F.R."/>
            <person name="Vidigal T.H.D.A."/>
            <person name="Brescovit A.D."/>
            <person name="Santos A.J."/>
        </authorList>
    </citation>
    <scope>NUCLEOTIDE SEQUENCE [LARGE SCALE GENOMIC DNA]</scope>
</reference>
<accession>A0A0P1BGC0</accession>
<dbReference type="GO" id="GO:0016491">
    <property type="term" value="F:oxidoreductase activity"/>
    <property type="evidence" value="ECO:0007669"/>
    <property type="project" value="UniProtKB-KW"/>
</dbReference>
<dbReference type="PANTHER" id="PTHR23026:SF90">
    <property type="entry name" value="IODOTYROSINE DEIODINASE 1"/>
    <property type="match status" value="1"/>
</dbReference>
<sequence>MPTQEYHSQFYDLSDHSSDHPPADDHAHIPAGPTPTDALLRTRYSCRYFHSSSSHPVSKETLKEIFLSATRAPSGSNFQPWKVHVIGEGRVRSKIAERITGAYRDNEDFSAPYVFYPPNELLSQSAYSDLASRRQQFGATLSGPLGIAREDKEKRRATTERNWNFFDAPVALIITTADISPTGAYLDCGFFVMSLLMAARARGLEACVQEAHATYNTIYSEMLPLKERESVVCGVAMGYADLERVRKLTGKQARQDLEELVCWH</sequence>
<keyword evidence="8" id="KW-1185">Reference proteome</keyword>
<protein>
    <submittedName>
        <fullName evidence="7">NAD(P)H NITROREDUCTASE YDJA-RELATED</fullName>
    </submittedName>
</protein>
<organism evidence="7 8">
    <name type="scientific">Ceraceosorus bombacis</name>
    <dbReference type="NCBI Taxonomy" id="401625"/>
    <lineage>
        <taxon>Eukaryota</taxon>
        <taxon>Fungi</taxon>
        <taxon>Dikarya</taxon>
        <taxon>Basidiomycota</taxon>
        <taxon>Ustilaginomycotina</taxon>
        <taxon>Exobasidiomycetes</taxon>
        <taxon>Ceraceosorales</taxon>
        <taxon>Ceraceosoraceae</taxon>
        <taxon>Ceraceosorus</taxon>
    </lineage>
</organism>
<dbReference type="PANTHER" id="PTHR23026">
    <property type="entry name" value="NADPH NITROREDUCTASE"/>
    <property type="match status" value="1"/>
</dbReference>
<proteinExistence type="inferred from homology"/>
<name>A0A0P1BGC0_9BASI</name>
<dbReference type="Proteomes" id="UP000054845">
    <property type="component" value="Unassembled WGS sequence"/>
</dbReference>
<dbReference type="Pfam" id="PF00881">
    <property type="entry name" value="Nitroreductase"/>
    <property type="match status" value="1"/>
</dbReference>
<evidence type="ECO:0000256" key="2">
    <source>
        <dbReference type="ARBA" id="ARBA00022630"/>
    </source>
</evidence>
<evidence type="ECO:0000256" key="5">
    <source>
        <dbReference type="SAM" id="MobiDB-lite"/>
    </source>
</evidence>
<evidence type="ECO:0000256" key="1">
    <source>
        <dbReference type="ARBA" id="ARBA00007118"/>
    </source>
</evidence>
<dbReference type="SUPFAM" id="SSF55469">
    <property type="entry name" value="FMN-dependent nitroreductase-like"/>
    <property type="match status" value="1"/>
</dbReference>
<dbReference type="AlphaFoldDB" id="A0A0P1BGC0"/>
<feature type="compositionally biased region" description="Basic and acidic residues" evidence="5">
    <location>
        <begin position="13"/>
        <end position="28"/>
    </location>
</feature>
<evidence type="ECO:0000313" key="8">
    <source>
        <dbReference type="Proteomes" id="UP000054845"/>
    </source>
</evidence>
<dbReference type="EMBL" id="CCYA01000250">
    <property type="protein sequence ID" value="CEH14972.1"/>
    <property type="molecule type" value="Genomic_DNA"/>
</dbReference>
<feature type="domain" description="Nitroreductase" evidence="6">
    <location>
        <begin position="40"/>
        <end position="239"/>
    </location>
</feature>
<dbReference type="OrthoDB" id="41362at2759"/>
<comment type="similarity">
    <text evidence="1">Belongs to the nitroreductase family.</text>
</comment>
<dbReference type="STRING" id="401625.A0A0P1BGC0"/>
<evidence type="ECO:0000256" key="3">
    <source>
        <dbReference type="ARBA" id="ARBA00022643"/>
    </source>
</evidence>
<dbReference type="CDD" id="cd02136">
    <property type="entry name" value="PnbA_NfnB-like"/>
    <property type="match status" value="1"/>
</dbReference>
<dbReference type="InterPro" id="IPR050627">
    <property type="entry name" value="Nitroreductase/BluB"/>
</dbReference>
<dbReference type="InterPro" id="IPR000415">
    <property type="entry name" value="Nitroreductase-like"/>
</dbReference>
<keyword evidence="2" id="KW-0285">Flavoprotein</keyword>
<evidence type="ECO:0000259" key="6">
    <source>
        <dbReference type="Pfam" id="PF00881"/>
    </source>
</evidence>
<feature type="region of interest" description="Disordered" evidence="5">
    <location>
        <begin position="1"/>
        <end position="34"/>
    </location>
</feature>